<evidence type="ECO:0000256" key="1">
    <source>
        <dbReference type="SAM" id="SignalP"/>
    </source>
</evidence>
<keyword evidence="3" id="KW-1185">Reference proteome</keyword>
<evidence type="ECO:0000313" key="2">
    <source>
        <dbReference type="EMBL" id="KAG0139048.1"/>
    </source>
</evidence>
<dbReference type="Proteomes" id="UP000886653">
    <property type="component" value="Unassembled WGS sequence"/>
</dbReference>
<dbReference type="EMBL" id="MU167876">
    <property type="protein sequence ID" value="KAG0139048.1"/>
    <property type="molecule type" value="Genomic_DNA"/>
</dbReference>
<name>A0A9P6N5D7_9BASI</name>
<evidence type="ECO:0000313" key="3">
    <source>
        <dbReference type="Proteomes" id="UP000886653"/>
    </source>
</evidence>
<gene>
    <name evidence="2" type="ORF">CROQUDRAFT_562863</name>
</gene>
<reference evidence="2" key="1">
    <citation type="submission" date="2013-11" db="EMBL/GenBank/DDBJ databases">
        <title>Genome sequence of the fusiform rust pathogen reveals effectors for host alternation and coevolution with pine.</title>
        <authorList>
            <consortium name="DOE Joint Genome Institute"/>
            <person name="Smith K."/>
            <person name="Pendleton A."/>
            <person name="Kubisiak T."/>
            <person name="Anderson C."/>
            <person name="Salamov A."/>
            <person name="Aerts A."/>
            <person name="Riley R."/>
            <person name="Clum A."/>
            <person name="Lindquist E."/>
            <person name="Ence D."/>
            <person name="Campbell M."/>
            <person name="Kronenberg Z."/>
            <person name="Feau N."/>
            <person name="Dhillon B."/>
            <person name="Hamelin R."/>
            <person name="Burleigh J."/>
            <person name="Smith J."/>
            <person name="Yandell M."/>
            <person name="Nelson C."/>
            <person name="Grigoriev I."/>
            <person name="Davis J."/>
        </authorList>
    </citation>
    <scope>NUCLEOTIDE SEQUENCE</scope>
    <source>
        <strain evidence="2">G11</strain>
    </source>
</reference>
<keyword evidence="1" id="KW-0732">Signal</keyword>
<sequence length="101" mass="11635">MYFQANSIFFIPFTLVLLLEIVATTTIKNSRQKQVTINYKKDLIFFVATTQPNYTVGFGNVNPRTWEKLAVDFVKRSKSAGVKPRFAVGGWTDSRYLRHIL</sequence>
<organism evidence="2 3">
    <name type="scientific">Cronartium quercuum f. sp. fusiforme G11</name>
    <dbReference type="NCBI Taxonomy" id="708437"/>
    <lineage>
        <taxon>Eukaryota</taxon>
        <taxon>Fungi</taxon>
        <taxon>Dikarya</taxon>
        <taxon>Basidiomycota</taxon>
        <taxon>Pucciniomycotina</taxon>
        <taxon>Pucciniomycetes</taxon>
        <taxon>Pucciniales</taxon>
        <taxon>Coleosporiaceae</taxon>
        <taxon>Cronartium</taxon>
    </lineage>
</organism>
<accession>A0A9P6N5D7</accession>
<protein>
    <submittedName>
        <fullName evidence="2">Uncharacterized protein</fullName>
    </submittedName>
</protein>
<feature type="chain" id="PRO_5040321360" evidence="1">
    <location>
        <begin position="25"/>
        <end position="101"/>
    </location>
</feature>
<proteinExistence type="predicted"/>
<dbReference type="AlphaFoldDB" id="A0A9P6N5D7"/>
<feature type="signal peptide" evidence="1">
    <location>
        <begin position="1"/>
        <end position="24"/>
    </location>
</feature>
<comment type="caution">
    <text evidence="2">The sequence shown here is derived from an EMBL/GenBank/DDBJ whole genome shotgun (WGS) entry which is preliminary data.</text>
</comment>